<evidence type="ECO:0000256" key="1">
    <source>
        <dbReference type="SAM" id="SignalP"/>
    </source>
</evidence>
<dbReference type="NCBIfam" id="TIGR04215">
    <property type="entry name" value="choice_anch_A"/>
    <property type="match status" value="1"/>
</dbReference>
<feature type="signal peptide" evidence="1">
    <location>
        <begin position="1"/>
        <end position="23"/>
    </location>
</feature>
<evidence type="ECO:0000313" key="3">
    <source>
        <dbReference type="EMBL" id="TPE62427.1"/>
    </source>
</evidence>
<dbReference type="AlphaFoldDB" id="A0A501XQQ6"/>
<evidence type="ECO:0000259" key="2">
    <source>
        <dbReference type="Pfam" id="PF20597"/>
    </source>
</evidence>
<dbReference type="Pfam" id="PF20597">
    <property type="entry name" value="pAdhesive_15"/>
    <property type="match status" value="1"/>
</dbReference>
<keyword evidence="1" id="KW-0732">Signal</keyword>
<dbReference type="OrthoDB" id="8775303at2"/>
<keyword evidence="4" id="KW-1185">Reference proteome</keyword>
<gene>
    <name evidence="3" type="ORF">FJQ54_05875</name>
</gene>
<dbReference type="InterPro" id="IPR026588">
    <property type="entry name" value="Choice_anch_A"/>
</dbReference>
<name>A0A501XQQ6_9SPHN</name>
<dbReference type="RefSeq" id="WP_140927491.1">
    <property type="nucleotide sequence ID" value="NZ_VFSU01000018.1"/>
</dbReference>
<organism evidence="3 4">
    <name type="scientific">Sandaracinobacter neustonicus</name>
    <dbReference type="NCBI Taxonomy" id="1715348"/>
    <lineage>
        <taxon>Bacteria</taxon>
        <taxon>Pseudomonadati</taxon>
        <taxon>Pseudomonadota</taxon>
        <taxon>Alphaproteobacteria</taxon>
        <taxon>Sphingomonadales</taxon>
        <taxon>Sphingosinicellaceae</taxon>
        <taxon>Sandaracinobacter</taxon>
    </lineage>
</organism>
<feature type="domain" description="Choice-of-anchor A" evidence="2">
    <location>
        <begin position="31"/>
        <end position="93"/>
    </location>
</feature>
<dbReference type="Proteomes" id="UP000319897">
    <property type="component" value="Unassembled WGS sequence"/>
</dbReference>
<proteinExistence type="predicted"/>
<sequence length="96" mass="9508">MKTYIRAALCAAAVGVATSPALAAGDASAGLQAMRELNLIVFGNVHANGQEVEGKSFIGGDLTGGGTNWGIGNGSQGAAVSDWRTLTVNGNNSNSG</sequence>
<dbReference type="EMBL" id="VFSU01000018">
    <property type="protein sequence ID" value="TPE62427.1"/>
    <property type="molecule type" value="Genomic_DNA"/>
</dbReference>
<reference evidence="3 4" key="1">
    <citation type="submission" date="2019-06" db="EMBL/GenBank/DDBJ databases">
        <authorList>
            <person name="Lee I."/>
            <person name="Jang G.I."/>
            <person name="Hwang C.Y."/>
        </authorList>
    </citation>
    <scope>NUCLEOTIDE SEQUENCE [LARGE SCALE GENOMIC DNA]</scope>
    <source>
        <strain evidence="3 4">PAMC 28131</strain>
    </source>
</reference>
<comment type="caution">
    <text evidence="3">The sequence shown here is derived from an EMBL/GenBank/DDBJ whole genome shotgun (WGS) entry which is preliminary data.</text>
</comment>
<protein>
    <submittedName>
        <fullName evidence="3">Choice-of-anchor A family protein</fullName>
    </submittedName>
</protein>
<accession>A0A501XQQ6</accession>
<evidence type="ECO:0000313" key="4">
    <source>
        <dbReference type="Proteomes" id="UP000319897"/>
    </source>
</evidence>
<feature type="chain" id="PRO_5021405445" evidence="1">
    <location>
        <begin position="24"/>
        <end position="96"/>
    </location>
</feature>